<accession>A0A367J676</accession>
<dbReference type="STRING" id="4846.A0A367J676"/>
<feature type="signal peptide" evidence="1">
    <location>
        <begin position="1"/>
        <end position="21"/>
    </location>
</feature>
<evidence type="ECO:0000313" key="3">
    <source>
        <dbReference type="Proteomes" id="UP000253551"/>
    </source>
</evidence>
<keyword evidence="3" id="KW-1185">Reference proteome</keyword>
<dbReference type="AlphaFoldDB" id="A0A367J676"/>
<comment type="caution">
    <text evidence="2">The sequence shown here is derived from an EMBL/GenBank/DDBJ whole genome shotgun (WGS) entry which is preliminary data.</text>
</comment>
<dbReference type="Proteomes" id="UP000253551">
    <property type="component" value="Unassembled WGS sequence"/>
</dbReference>
<dbReference type="OrthoDB" id="2360307at2759"/>
<dbReference type="EMBL" id="PJQM01004177">
    <property type="protein sequence ID" value="RCH85416.1"/>
    <property type="molecule type" value="Genomic_DNA"/>
</dbReference>
<evidence type="ECO:0000256" key="1">
    <source>
        <dbReference type="SAM" id="SignalP"/>
    </source>
</evidence>
<protein>
    <submittedName>
        <fullName evidence="2">Uncharacterized protein</fullName>
    </submittedName>
</protein>
<feature type="chain" id="PRO_5016801259" evidence="1">
    <location>
        <begin position="22"/>
        <end position="296"/>
    </location>
</feature>
<evidence type="ECO:0000313" key="2">
    <source>
        <dbReference type="EMBL" id="RCH85416.1"/>
    </source>
</evidence>
<sequence length="296" mass="30071">MRLSIASALLLVAACSSAVSASPISRDTALDVTSIEQPLNLTAVLDKRTFVCPCQANNDFIGTVMDSIRDHLDAEVFAPVSVTFAQSAAATFNINSFLGGVLNLGMSSVRSIESYAVASLRSSFSASLEAQINARIYAQIEASLRSKCGKKTLSDAQLLAILVQIHGEAKTLIHAQLPKIGAGLHGSANSCVGSAIGGIRKKIPFGIRTKIDSGAYYGGRAIGHGHAGAGIGGHAGVGGYEGVDTSVGFGVGAGFGAAFGVNFNAGATIGTSVNAGLQGCNSLSQDSFAKAVFSSL</sequence>
<reference evidence="2 3" key="1">
    <citation type="journal article" date="2018" name="G3 (Bethesda)">
        <title>Phylogenetic and Phylogenomic Definition of Rhizopus Species.</title>
        <authorList>
            <person name="Gryganskyi A.P."/>
            <person name="Golan J."/>
            <person name="Dolatabadi S."/>
            <person name="Mondo S."/>
            <person name="Robb S."/>
            <person name="Idnurm A."/>
            <person name="Muszewska A."/>
            <person name="Steczkiewicz K."/>
            <person name="Masonjones S."/>
            <person name="Liao H.L."/>
            <person name="Gajdeczka M.T."/>
            <person name="Anike F."/>
            <person name="Vuek A."/>
            <person name="Anishchenko I.M."/>
            <person name="Voigt K."/>
            <person name="de Hoog G.S."/>
            <person name="Smith M.E."/>
            <person name="Heitman J."/>
            <person name="Vilgalys R."/>
            <person name="Stajich J.E."/>
        </authorList>
    </citation>
    <scope>NUCLEOTIDE SEQUENCE [LARGE SCALE GENOMIC DNA]</scope>
    <source>
        <strain evidence="2 3">LSU 92-RS-03</strain>
    </source>
</reference>
<keyword evidence="1" id="KW-0732">Signal</keyword>
<organism evidence="2 3">
    <name type="scientific">Rhizopus stolonifer</name>
    <name type="common">Rhizopus nigricans</name>
    <dbReference type="NCBI Taxonomy" id="4846"/>
    <lineage>
        <taxon>Eukaryota</taxon>
        <taxon>Fungi</taxon>
        <taxon>Fungi incertae sedis</taxon>
        <taxon>Mucoromycota</taxon>
        <taxon>Mucoromycotina</taxon>
        <taxon>Mucoromycetes</taxon>
        <taxon>Mucorales</taxon>
        <taxon>Mucorineae</taxon>
        <taxon>Rhizopodaceae</taxon>
        <taxon>Rhizopus</taxon>
    </lineage>
</organism>
<dbReference type="PROSITE" id="PS51257">
    <property type="entry name" value="PROKAR_LIPOPROTEIN"/>
    <property type="match status" value="1"/>
</dbReference>
<gene>
    <name evidence="2" type="ORF">CU098_007435</name>
</gene>
<name>A0A367J676_RHIST</name>
<proteinExistence type="predicted"/>